<feature type="transmembrane region" description="Helical" evidence="5">
    <location>
        <begin position="100"/>
        <end position="123"/>
    </location>
</feature>
<evidence type="ECO:0000256" key="5">
    <source>
        <dbReference type="SAM" id="Phobius"/>
    </source>
</evidence>
<keyword evidence="4 5" id="KW-0472">Membrane</keyword>
<dbReference type="InterPro" id="IPR010652">
    <property type="entry name" value="DUF1232"/>
</dbReference>
<dbReference type="Proteomes" id="UP000798488">
    <property type="component" value="Unassembled WGS sequence"/>
</dbReference>
<keyword evidence="2 5" id="KW-0812">Transmembrane</keyword>
<dbReference type="EMBL" id="LSRS01000003">
    <property type="protein sequence ID" value="KAF1085493.1"/>
    <property type="molecule type" value="Genomic_DNA"/>
</dbReference>
<evidence type="ECO:0000256" key="2">
    <source>
        <dbReference type="ARBA" id="ARBA00022692"/>
    </source>
</evidence>
<proteinExistence type="predicted"/>
<name>A0A9D2WQH5_9FIRM</name>
<protein>
    <recommendedName>
        <fullName evidence="6">DUF1232 domain-containing protein</fullName>
    </recommendedName>
</protein>
<evidence type="ECO:0000256" key="1">
    <source>
        <dbReference type="ARBA" id="ARBA00004127"/>
    </source>
</evidence>
<sequence>MAKIRRLFTRFNELKSDIYVLFLAYRDPRMPRQAKLLAVLTVVYAFSPLDIVSDFIPLMGYLDDLILIPLGMRLAMGMVPPEVLQEYRFKAQLRGRKNPAVRLVTGLIILFLVMAAIMIIYSLTLAPTF</sequence>
<evidence type="ECO:0000313" key="8">
    <source>
        <dbReference type="Proteomes" id="UP000798488"/>
    </source>
</evidence>
<keyword evidence="3 5" id="KW-1133">Transmembrane helix</keyword>
<gene>
    <name evidence="7" type="ORF">SPSYN_01635</name>
</gene>
<feature type="transmembrane region" description="Helical" evidence="5">
    <location>
        <begin position="36"/>
        <end position="52"/>
    </location>
</feature>
<evidence type="ECO:0000256" key="4">
    <source>
        <dbReference type="ARBA" id="ARBA00023136"/>
    </source>
</evidence>
<dbReference type="RefSeq" id="WP_243152963.1">
    <property type="nucleotide sequence ID" value="NZ_LSRS01000003.1"/>
</dbReference>
<reference evidence="7" key="1">
    <citation type="submission" date="2016-02" db="EMBL/GenBank/DDBJ databases">
        <title>Draft Genome Sequence of Sporotomaculum syntrophicum Strain FB, a Syntrophic Benzoate Degrader.</title>
        <authorList>
            <person name="Nobu M.K."/>
            <person name="Narihiro T."/>
            <person name="Qiu Y.-L."/>
            <person name="Ohashi A."/>
            <person name="Liu W.-T."/>
            <person name="Yuji S."/>
        </authorList>
    </citation>
    <scope>NUCLEOTIDE SEQUENCE</scope>
    <source>
        <strain evidence="7">FB</strain>
    </source>
</reference>
<dbReference type="Pfam" id="PF06803">
    <property type="entry name" value="DUF1232"/>
    <property type="match status" value="1"/>
</dbReference>
<dbReference type="AlphaFoldDB" id="A0A9D2WQH5"/>
<accession>A0A9D2WQH5</accession>
<dbReference type="GO" id="GO:0012505">
    <property type="term" value="C:endomembrane system"/>
    <property type="evidence" value="ECO:0007669"/>
    <property type="project" value="UniProtKB-SubCell"/>
</dbReference>
<comment type="subcellular location">
    <subcellularLocation>
        <location evidence="1">Endomembrane system</location>
        <topology evidence="1">Multi-pass membrane protein</topology>
    </subcellularLocation>
</comment>
<evidence type="ECO:0000259" key="6">
    <source>
        <dbReference type="Pfam" id="PF06803"/>
    </source>
</evidence>
<feature type="domain" description="DUF1232" evidence="6">
    <location>
        <begin position="34"/>
        <end position="70"/>
    </location>
</feature>
<comment type="caution">
    <text evidence="7">The sequence shown here is derived from an EMBL/GenBank/DDBJ whole genome shotgun (WGS) entry which is preliminary data.</text>
</comment>
<keyword evidence="8" id="KW-1185">Reference proteome</keyword>
<organism evidence="7 8">
    <name type="scientific">Sporotomaculum syntrophicum</name>
    <dbReference type="NCBI Taxonomy" id="182264"/>
    <lineage>
        <taxon>Bacteria</taxon>
        <taxon>Bacillati</taxon>
        <taxon>Bacillota</taxon>
        <taxon>Clostridia</taxon>
        <taxon>Eubacteriales</taxon>
        <taxon>Desulfallaceae</taxon>
        <taxon>Sporotomaculum</taxon>
    </lineage>
</organism>
<evidence type="ECO:0000256" key="3">
    <source>
        <dbReference type="ARBA" id="ARBA00022989"/>
    </source>
</evidence>
<evidence type="ECO:0000313" key="7">
    <source>
        <dbReference type="EMBL" id="KAF1085493.1"/>
    </source>
</evidence>